<dbReference type="PANTHER" id="PTHR15396:SF1">
    <property type="entry name" value="RIBONUCLEASE P PROTEIN SUBUNIT P40"/>
    <property type="match status" value="1"/>
</dbReference>
<dbReference type="GO" id="GO:0000171">
    <property type="term" value="F:ribonuclease MRP activity"/>
    <property type="evidence" value="ECO:0007669"/>
    <property type="project" value="TreeGrafter"/>
</dbReference>
<dbReference type="GO" id="GO:0030681">
    <property type="term" value="C:multimeric ribonuclease P complex"/>
    <property type="evidence" value="ECO:0007669"/>
    <property type="project" value="TreeGrafter"/>
</dbReference>
<name>A0A4T0X1Y3_9ASCO</name>
<dbReference type="GO" id="GO:0004526">
    <property type="term" value="F:ribonuclease P activity"/>
    <property type="evidence" value="ECO:0007669"/>
    <property type="project" value="TreeGrafter"/>
</dbReference>
<sequence length="348" mass="39528">MIEEKVCRTKVKGGVLDGICIAKIKKLLEIHSFVNRLSVLMKSCDQVKFNEWISTNIQFRKILLECTLLEILNWVLSLNPSDRDQISLVSTDKNILHDNSVCIAHGKLVLKLNSETYLKSGFSFKKSNESIGNKKIHSSMFIHEFDLATLEENIKKGSRNDARLIWFSSNINKDVFRFALSIEEDDPANILEKYKGLVIKNERVIPRNDILVNCKCPDLTITKNEDVLAEQLEWCTYASILGTQLTASVDPYISRYNSMIDVASIQDINVFAIDGLLLSSRTVAKIYTYLIDNCEWFTLFSHGVKNITKSYNTKGEHTIVDDGTNDIVVHVNDGNYVLWEITDSGDPH</sequence>
<organism evidence="1 2">
    <name type="scientific">Pichia inconspicua</name>
    <dbReference type="NCBI Taxonomy" id="52247"/>
    <lineage>
        <taxon>Eukaryota</taxon>
        <taxon>Fungi</taxon>
        <taxon>Dikarya</taxon>
        <taxon>Ascomycota</taxon>
        <taxon>Saccharomycotina</taxon>
        <taxon>Pichiomycetes</taxon>
        <taxon>Pichiales</taxon>
        <taxon>Pichiaceae</taxon>
        <taxon>Pichia</taxon>
    </lineage>
</organism>
<dbReference type="InterPro" id="IPR013893">
    <property type="entry name" value="RNase_P_Rpp40"/>
</dbReference>
<evidence type="ECO:0000313" key="1">
    <source>
        <dbReference type="EMBL" id="TID26237.1"/>
    </source>
</evidence>
<keyword evidence="2" id="KW-1185">Reference proteome</keyword>
<dbReference type="GO" id="GO:0000172">
    <property type="term" value="C:ribonuclease MRP complex"/>
    <property type="evidence" value="ECO:0007669"/>
    <property type="project" value="TreeGrafter"/>
</dbReference>
<proteinExistence type="predicted"/>
<dbReference type="Pfam" id="PF08584">
    <property type="entry name" value="Ribonuc_P_40"/>
    <property type="match status" value="1"/>
</dbReference>
<gene>
    <name evidence="1" type="ORF">CANINC_002769</name>
</gene>
<dbReference type="EMBL" id="SELW01000463">
    <property type="protein sequence ID" value="TID26237.1"/>
    <property type="molecule type" value="Genomic_DNA"/>
</dbReference>
<reference evidence="1 2" key="1">
    <citation type="journal article" date="2019" name="Front. Genet.">
        <title>Whole-Genome Sequencing of the Opportunistic Yeast Pathogen Candida inconspicua Uncovers Its Hybrid Origin.</title>
        <authorList>
            <person name="Mixao V."/>
            <person name="Hansen A.P."/>
            <person name="Saus E."/>
            <person name="Boekhout T."/>
            <person name="Lass-Florl C."/>
            <person name="Gabaldon T."/>
        </authorList>
    </citation>
    <scope>NUCLEOTIDE SEQUENCE [LARGE SCALE GENOMIC DNA]</scope>
    <source>
        <strain evidence="1 2">CBS 180</strain>
    </source>
</reference>
<dbReference type="PANTHER" id="PTHR15396">
    <property type="entry name" value="RIBONUCLEASE P PROTEIN SUBUNIT P40"/>
    <property type="match status" value="1"/>
</dbReference>
<dbReference type="GO" id="GO:0000447">
    <property type="term" value="P:endonucleolytic cleavage in ITS1 to separate SSU-rRNA from 5.8S rRNA and LSU-rRNA from tricistronic rRNA transcript (SSU-rRNA, 5.8S rRNA, LSU-rRNA)"/>
    <property type="evidence" value="ECO:0007669"/>
    <property type="project" value="TreeGrafter"/>
</dbReference>
<evidence type="ECO:0000313" key="2">
    <source>
        <dbReference type="Proteomes" id="UP000307173"/>
    </source>
</evidence>
<dbReference type="OrthoDB" id="63112at2759"/>
<dbReference type="GO" id="GO:0001682">
    <property type="term" value="P:tRNA 5'-leader removal"/>
    <property type="evidence" value="ECO:0007669"/>
    <property type="project" value="InterPro"/>
</dbReference>
<dbReference type="STRING" id="52247.A0A4T0X1Y3"/>
<accession>A0A4T0X1Y3</accession>
<dbReference type="AlphaFoldDB" id="A0A4T0X1Y3"/>
<protein>
    <submittedName>
        <fullName evidence="1">Uncharacterized protein</fullName>
    </submittedName>
</protein>
<dbReference type="Proteomes" id="UP000307173">
    <property type="component" value="Unassembled WGS sequence"/>
</dbReference>
<comment type="caution">
    <text evidence="1">The sequence shown here is derived from an EMBL/GenBank/DDBJ whole genome shotgun (WGS) entry which is preliminary data.</text>
</comment>